<organism evidence="2 3">
    <name type="scientific">Labeo rohita</name>
    <name type="common">Indian major carp</name>
    <name type="synonym">Cyprinus rohita</name>
    <dbReference type="NCBI Taxonomy" id="84645"/>
    <lineage>
        <taxon>Eukaryota</taxon>
        <taxon>Metazoa</taxon>
        <taxon>Chordata</taxon>
        <taxon>Craniata</taxon>
        <taxon>Vertebrata</taxon>
        <taxon>Euteleostomi</taxon>
        <taxon>Actinopterygii</taxon>
        <taxon>Neopterygii</taxon>
        <taxon>Teleostei</taxon>
        <taxon>Ostariophysi</taxon>
        <taxon>Cypriniformes</taxon>
        <taxon>Cyprinidae</taxon>
        <taxon>Labeoninae</taxon>
        <taxon>Labeonini</taxon>
        <taxon>Labeo</taxon>
    </lineage>
</organism>
<feature type="compositionally biased region" description="Basic and acidic residues" evidence="1">
    <location>
        <begin position="64"/>
        <end position="73"/>
    </location>
</feature>
<dbReference type="Proteomes" id="UP000290572">
    <property type="component" value="Unassembled WGS sequence"/>
</dbReference>
<gene>
    <name evidence="2" type="ORF">ROHU_023542</name>
</gene>
<dbReference type="Gene3D" id="1.25.40.10">
    <property type="entry name" value="Tetratricopeptide repeat domain"/>
    <property type="match status" value="1"/>
</dbReference>
<name>A0A498MVU7_LABRO</name>
<dbReference type="STRING" id="84645.A0A498MVU7"/>
<reference evidence="2 3" key="1">
    <citation type="submission" date="2018-03" db="EMBL/GenBank/DDBJ databases">
        <title>Draft genome sequence of Rohu Carp (Labeo rohita).</title>
        <authorList>
            <person name="Das P."/>
            <person name="Kushwaha B."/>
            <person name="Joshi C.G."/>
            <person name="Kumar D."/>
            <person name="Nagpure N.S."/>
            <person name="Sahoo L."/>
            <person name="Das S.P."/>
            <person name="Bit A."/>
            <person name="Patnaik S."/>
            <person name="Meher P.K."/>
            <person name="Jayasankar P."/>
            <person name="Koringa P.G."/>
            <person name="Patel N.V."/>
            <person name="Hinsu A.T."/>
            <person name="Kumar R."/>
            <person name="Pandey M."/>
            <person name="Agarwal S."/>
            <person name="Srivastava S."/>
            <person name="Singh M."/>
            <person name="Iquebal M.A."/>
            <person name="Jaiswal S."/>
            <person name="Angadi U.B."/>
            <person name="Kumar N."/>
            <person name="Raza M."/>
            <person name="Shah T.M."/>
            <person name="Rai A."/>
            <person name="Jena J.K."/>
        </authorList>
    </citation>
    <scope>NUCLEOTIDE SEQUENCE [LARGE SCALE GENOMIC DNA]</scope>
    <source>
        <strain evidence="2">DASCIFA01</strain>
        <tissue evidence="2">Testis</tissue>
    </source>
</reference>
<dbReference type="EMBL" id="QBIY01012596">
    <property type="protein sequence ID" value="RXN22326.1"/>
    <property type="molecule type" value="Genomic_DNA"/>
</dbReference>
<keyword evidence="3" id="KW-1185">Reference proteome</keyword>
<feature type="region of interest" description="Disordered" evidence="1">
    <location>
        <begin position="33"/>
        <end position="91"/>
    </location>
</feature>
<dbReference type="InterPro" id="IPR029161">
    <property type="entry name" value="SPATA16"/>
</dbReference>
<feature type="region of interest" description="Disordered" evidence="1">
    <location>
        <begin position="456"/>
        <end position="494"/>
    </location>
</feature>
<evidence type="ECO:0000313" key="2">
    <source>
        <dbReference type="EMBL" id="RXN22326.1"/>
    </source>
</evidence>
<sequence length="494" mass="55918">MSFRNIIANLTGSLELQGLEQTVFPEYTEYPVPATIQTNQPEEKGQNKRKVKKTDSSAPKRSKKNDTPRKDGSPDYCAGANNERNPLPARPRISLRDLMEAETKLVFGDEQDITHKSLASTATQLMCQAAEIGGPPSGPNLSFLPQIDKWLDVALQDANSYYQQKKYATAASRFTAALELCSRGAVFEKPFNADYEDICKVASFIESRIVACYLRMKKPNPALLHSYRSIQLNPIRFHNHLRQAMVYRLLGNPCEAARRINVRCQRTPSENVKKQGAMIADYIYWLSGGNNRHISKLIKLYWQGLLEKALTMEKNFSVMFTPWFEKPCSNTIKKAEEAFRKLHPAFTDYIFTGSGITERLQYASVLGQLNKFREHTHVLQHTLAELAVAPYLQDISPSDTELLQALMADTMDTLEGKRSDQERVWNAMQKVEAVKEMLYQLEETYLKKKALRATKKQNAEEKKALKKASLRSPVVLPQGQPNALADPQPPSSNK</sequence>
<dbReference type="PANTHER" id="PTHR47228">
    <property type="entry name" value="SPERMATOGENESIS-ASSOCIATED PROTEIN 16"/>
    <property type="match status" value="1"/>
</dbReference>
<dbReference type="InterPro" id="IPR011990">
    <property type="entry name" value="TPR-like_helical_dom_sf"/>
</dbReference>
<dbReference type="GO" id="GO:0005794">
    <property type="term" value="C:Golgi apparatus"/>
    <property type="evidence" value="ECO:0007669"/>
    <property type="project" value="InterPro"/>
</dbReference>
<proteinExistence type="predicted"/>
<dbReference type="PANTHER" id="PTHR47228:SF1">
    <property type="entry name" value="SPERMATOGENESIS-ASSOCIATED PROTEIN 16"/>
    <property type="match status" value="1"/>
</dbReference>
<dbReference type="Pfam" id="PF15015">
    <property type="entry name" value="NYD-SP12_N"/>
    <property type="match status" value="2"/>
</dbReference>
<evidence type="ECO:0000256" key="1">
    <source>
        <dbReference type="SAM" id="MobiDB-lite"/>
    </source>
</evidence>
<comment type="caution">
    <text evidence="2">The sequence shown here is derived from an EMBL/GenBank/DDBJ whole genome shotgun (WGS) entry which is preliminary data.</text>
</comment>
<dbReference type="GO" id="GO:0007283">
    <property type="term" value="P:spermatogenesis"/>
    <property type="evidence" value="ECO:0007669"/>
    <property type="project" value="InterPro"/>
</dbReference>
<accession>A0A498MVU7</accession>
<dbReference type="AlphaFoldDB" id="A0A498MVU7"/>
<evidence type="ECO:0000313" key="3">
    <source>
        <dbReference type="Proteomes" id="UP000290572"/>
    </source>
</evidence>
<protein>
    <submittedName>
        <fullName evidence="2">Spermatogenesis-associated 16</fullName>
    </submittedName>
</protein>
<dbReference type="SUPFAM" id="SSF48452">
    <property type="entry name" value="TPR-like"/>
    <property type="match status" value="1"/>
</dbReference>